<name>A0ABU9HXW2_9FLAO</name>
<comment type="caution">
    <text evidence="1">The sequence shown here is derived from an EMBL/GenBank/DDBJ whole genome shotgun (WGS) entry which is preliminary data.</text>
</comment>
<proteinExistence type="predicted"/>
<protein>
    <submittedName>
        <fullName evidence="1">Uncharacterized protein</fullName>
    </submittedName>
</protein>
<gene>
    <name evidence="1" type="ORF">AAEO56_09875</name>
</gene>
<keyword evidence="2" id="KW-1185">Reference proteome</keyword>
<dbReference type="RefSeq" id="WP_341696884.1">
    <property type="nucleotide sequence ID" value="NZ_JBBYHR010000004.1"/>
</dbReference>
<reference evidence="1 2" key="1">
    <citation type="submission" date="2024-04" db="EMBL/GenBank/DDBJ databases">
        <title>Flavobacterium sp. DGU11 16S ribosomal RNA gene Genome sequencing and assembly.</title>
        <authorList>
            <person name="Park S."/>
        </authorList>
    </citation>
    <scope>NUCLEOTIDE SEQUENCE [LARGE SCALE GENOMIC DNA]</scope>
    <source>
        <strain evidence="1 2">DGU11</strain>
    </source>
</reference>
<accession>A0ABU9HXW2</accession>
<sequence length="570" mass="68445">MQTEVIIRYYWDNFLSHTCEFFPLTYSFIDRYEYELDWNAISKNRVIDWNTEFLEKYEDYFTWHELAWNEAIVWDIEKIEKFKKRLQWYYLGRNKNLPLTEEMASKYSKKMIIMKINPYLTQEMIDKYSLSTVPEVVFDSQSIKEYNDEDFDKVFNKTKFYHNQRVIYNEVFKPIIDEISLEKIFENKFNYAQRYYFLEPLKLDIHGLTPEFEAKDPKIYREYREYQQPFVMDVIPTLVNGSLQEGPDRLYDIPRFSSFSGCTSLLVSENVKKVLEQFKLPEHNYQEVNLQPKKVKTDTKFYVLQIISDTLNKDLAYTNNAFHFSLDDFDENKEYGPVKATINNLDDVETIRAALREEHLPIRYSVTITPEAYSLESYYDLYTFSYRKIIINQYVKDALEKNFPGQIGFKSAQLLNIHIDQPKYEAKKQLLVNVKLSSKLSLKGSEEDKYYFAKRERMEKYESRIEDSQLSEYDVFTKKEKALNVIFPQLFKNNFNNKKLKIRGYKLLPVSRFYTQDEYSDRHPETYKSVVIAENGIGDTISLLLERDDDHKLQNRLFQFFHETGEYSEI</sequence>
<evidence type="ECO:0000313" key="2">
    <source>
        <dbReference type="Proteomes" id="UP001464555"/>
    </source>
</evidence>
<dbReference type="Proteomes" id="UP001464555">
    <property type="component" value="Unassembled WGS sequence"/>
</dbReference>
<evidence type="ECO:0000313" key="1">
    <source>
        <dbReference type="EMBL" id="MEL1244568.1"/>
    </source>
</evidence>
<organism evidence="1 2">
    <name type="scientific">Flavobacterium arundinis</name>
    <dbReference type="NCBI Taxonomy" id="3139143"/>
    <lineage>
        <taxon>Bacteria</taxon>
        <taxon>Pseudomonadati</taxon>
        <taxon>Bacteroidota</taxon>
        <taxon>Flavobacteriia</taxon>
        <taxon>Flavobacteriales</taxon>
        <taxon>Flavobacteriaceae</taxon>
        <taxon>Flavobacterium</taxon>
    </lineage>
</organism>
<dbReference type="EMBL" id="JBBYHR010000004">
    <property type="protein sequence ID" value="MEL1244568.1"/>
    <property type="molecule type" value="Genomic_DNA"/>
</dbReference>